<accession>A0ABP7ACH9</accession>
<dbReference type="EMBL" id="BAABAB010000024">
    <property type="protein sequence ID" value="GAA3629181.1"/>
    <property type="molecule type" value="Genomic_DNA"/>
</dbReference>
<sequence length="210" mass="22421">MAPLRLNRDGVRTRPGVDDLVDSERARESIRALSVPFGVRVEPSNVRSHGRSGEGLRRAIGDTRSHWSFRGRSLLDAGLPLALSSDRPVAPGPPLAGIQAFVQRLTEEARPYGPNERITPTQAVTAATTGSARVTGQHDRKGRLIPGQLADLVVLKPTPPRSTRPTSTPSPCSPPPSAAPSPTAPTTSSHHPPLIGRCCDAKLQGRCHDR</sequence>
<keyword evidence="4" id="KW-1185">Reference proteome</keyword>
<feature type="compositionally biased region" description="Polar residues" evidence="1">
    <location>
        <begin position="125"/>
        <end position="134"/>
    </location>
</feature>
<gene>
    <name evidence="3" type="ORF">GCM10022236_34370</name>
</gene>
<dbReference type="InterPro" id="IPR013108">
    <property type="entry name" value="Amidohydro_3"/>
</dbReference>
<feature type="compositionally biased region" description="Pro residues" evidence="1">
    <location>
        <begin position="171"/>
        <end position="183"/>
    </location>
</feature>
<feature type="domain" description="Amidohydrolase 3" evidence="2">
    <location>
        <begin position="27"/>
        <end position="159"/>
    </location>
</feature>
<feature type="compositionally biased region" description="Low complexity" evidence="1">
    <location>
        <begin position="184"/>
        <end position="193"/>
    </location>
</feature>
<dbReference type="RefSeq" id="WP_425562554.1">
    <property type="nucleotide sequence ID" value="NZ_BAABAB010000024.1"/>
</dbReference>
<comment type="caution">
    <text evidence="3">The sequence shown here is derived from an EMBL/GenBank/DDBJ whole genome shotgun (WGS) entry which is preliminary data.</text>
</comment>
<evidence type="ECO:0000256" key="1">
    <source>
        <dbReference type="SAM" id="MobiDB-lite"/>
    </source>
</evidence>
<feature type="region of interest" description="Disordered" evidence="1">
    <location>
        <begin position="154"/>
        <end position="197"/>
    </location>
</feature>
<dbReference type="InterPro" id="IPR032466">
    <property type="entry name" value="Metal_Hydrolase"/>
</dbReference>
<dbReference type="Pfam" id="PF07969">
    <property type="entry name" value="Amidohydro_3"/>
    <property type="match status" value="1"/>
</dbReference>
<evidence type="ECO:0000313" key="4">
    <source>
        <dbReference type="Proteomes" id="UP001501490"/>
    </source>
</evidence>
<evidence type="ECO:0000313" key="3">
    <source>
        <dbReference type="EMBL" id="GAA3629181.1"/>
    </source>
</evidence>
<dbReference type="InterPro" id="IPR011059">
    <property type="entry name" value="Metal-dep_hydrolase_composite"/>
</dbReference>
<name>A0ABP7ACH9_9ACTN</name>
<feature type="region of interest" description="Disordered" evidence="1">
    <location>
        <begin position="125"/>
        <end position="144"/>
    </location>
</feature>
<dbReference type="SUPFAM" id="SSF51556">
    <property type="entry name" value="Metallo-dependent hydrolases"/>
    <property type="match status" value="1"/>
</dbReference>
<dbReference type="Proteomes" id="UP001501490">
    <property type="component" value="Unassembled WGS sequence"/>
</dbReference>
<organism evidence="3 4">
    <name type="scientific">Microlunatus ginsengisoli</name>
    <dbReference type="NCBI Taxonomy" id="363863"/>
    <lineage>
        <taxon>Bacteria</taxon>
        <taxon>Bacillati</taxon>
        <taxon>Actinomycetota</taxon>
        <taxon>Actinomycetes</taxon>
        <taxon>Propionibacteriales</taxon>
        <taxon>Propionibacteriaceae</taxon>
        <taxon>Microlunatus</taxon>
    </lineage>
</organism>
<evidence type="ECO:0000259" key="2">
    <source>
        <dbReference type="Pfam" id="PF07969"/>
    </source>
</evidence>
<protein>
    <recommendedName>
        <fullName evidence="2">Amidohydrolase 3 domain-containing protein</fullName>
    </recommendedName>
</protein>
<dbReference type="PANTHER" id="PTHR22642:SF2">
    <property type="entry name" value="PROTEIN LONG AFTER FAR-RED 3"/>
    <property type="match status" value="1"/>
</dbReference>
<dbReference type="Gene3D" id="2.30.40.10">
    <property type="entry name" value="Urease, subunit C, domain 1"/>
    <property type="match status" value="1"/>
</dbReference>
<dbReference type="PANTHER" id="PTHR22642">
    <property type="entry name" value="IMIDAZOLONEPROPIONASE"/>
    <property type="match status" value="1"/>
</dbReference>
<proteinExistence type="predicted"/>
<reference evidence="4" key="1">
    <citation type="journal article" date="2019" name="Int. J. Syst. Evol. Microbiol.">
        <title>The Global Catalogue of Microorganisms (GCM) 10K type strain sequencing project: providing services to taxonomists for standard genome sequencing and annotation.</title>
        <authorList>
            <consortium name="The Broad Institute Genomics Platform"/>
            <consortium name="The Broad Institute Genome Sequencing Center for Infectious Disease"/>
            <person name="Wu L."/>
            <person name="Ma J."/>
        </authorList>
    </citation>
    <scope>NUCLEOTIDE SEQUENCE [LARGE SCALE GENOMIC DNA]</scope>
    <source>
        <strain evidence="4">JCM 16929</strain>
    </source>
</reference>
<dbReference type="Gene3D" id="3.20.20.140">
    <property type="entry name" value="Metal-dependent hydrolases"/>
    <property type="match status" value="1"/>
</dbReference>